<keyword evidence="6" id="KW-0963">Cytoplasm</keyword>
<protein>
    <recommendedName>
        <fullName evidence="5">RING-type E3 ubiquitin transferase</fullName>
        <ecNumber evidence="5">2.3.2.27</ecNumber>
    </recommendedName>
</protein>
<comment type="subcellular location">
    <subcellularLocation>
        <location evidence="3">Cytoplasm</location>
    </subcellularLocation>
    <subcellularLocation>
        <location evidence="2">Nucleus</location>
        <location evidence="2">PML body</location>
    </subcellularLocation>
</comment>
<evidence type="ECO:0000256" key="10">
    <source>
        <dbReference type="ARBA" id="ARBA00022763"/>
    </source>
</evidence>
<dbReference type="Gene3D" id="2.130.10.10">
    <property type="entry name" value="YVTN repeat-like/Quinoprotein amine dehydrogenase"/>
    <property type="match status" value="1"/>
</dbReference>
<dbReference type="Proteomes" id="UP000625711">
    <property type="component" value="Unassembled WGS sequence"/>
</dbReference>
<evidence type="ECO:0000256" key="3">
    <source>
        <dbReference type="ARBA" id="ARBA00004496"/>
    </source>
</evidence>
<evidence type="ECO:0000259" key="19">
    <source>
        <dbReference type="PROSITE" id="PS50089"/>
    </source>
</evidence>
<evidence type="ECO:0000256" key="8">
    <source>
        <dbReference type="ARBA" id="ARBA00022679"/>
    </source>
</evidence>
<dbReference type="SUPFAM" id="SSF57850">
    <property type="entry name" value="RING/U-box"/>
    <property type="match status" value="1"/>
</dbReference>
<dbReference type="SMART" id="SM00320">
    <property type="entry name" value="WD40"/>
    <property type="match status" value="2"/>
</dbReference>
<dbReference type="Pfam" id="PF23419">
    <property type="entry name" value="WD40_RFWD3"/>
    <property type="match status" value="1"/>
</dbReference>
<comment type="catalytic activity">
    <reaction evidence="1">
        <text>S-ubiquitinyl-[E2 ubiquitin-conjugating enzyme]-L-cysteine + [acceptor protein]-L-lysine = [E2 ubiquitin-conjugating enzyme]-L-cysteine + N(6)-ubiquitinyl-[acceptor protein]-L-lysine.</text>
        <dbReference type="EC" id="2.3.2.27"/>
    </reaction>
</comment>
<evidence type="ECO:0000256" key="18">
    <source>
        <dbReference type="SAM" id="MobiDB-lite"/>
    </source>
</evidence>
<dbReference type="GO" id="GO:0005737">
    <property type="term" value="C:cytoplasm"/>
    <property type="evidence" value="ECO:0007669"/>
    <property type="project" value="UniProtKB-SubCell"/>
</dbReference>
<reference evidence="20" key="1">
    <citation type="submission" date="2020-08" db="EMBL/GenBank/DDBJ databases">
        <title>Genome sequencing and assembly of the red palm weevil Rhynchophorus ferrugineus.</title>
        <authorList>
            <person name="Dias G.B."/>
            <person name="Bergman C.M."/>
            <person name="Manee M."/>
        </authorList>
    </citation>
    <scope>NUCLEOTIDE SEQUENCE</scope>
    <source>
        <strain evidence="20">AA-2017</strain>
        <tissue evidence="20">Whole larva</tissue>
    </source>
</reference>
<dbReference type="PROSITE" id="PS50089">
    <property type="entry name" value="ZF_RING_2"/>
    <property type="match status" value="1"/>
</dbReference>
<evidence type="ECO:0000313" key="20">
    <source>
        <dbReference type="EMBL" id="KAF7271941.1"/>
    </source>
</evidence>
<dbReference type="PANTHER" id="PTHR16047">
    <property type="entry name" value="RFWD3 PROTEIN"/>
    <property type="match status" value="1"/>
</dbReference>
<dbReference type="Gene3D" id="3.30.40.10">
    <property type="entry name" value="Zinc/RING finger domain, C3HC4 (zinc finger)"/>
    <property type="match status" value="1"/>
</dbReference>
<dbReference type="GO" id="GO:0016605">
    <property type="term" value="C:PML body"/>
    <property type="evidence" value="ECO:0007669"/>
    <property type="project" value="UniProtKB-SubCell"/>
</dbReference>
<gene>
    <name evidence="20" type="ORF">GWI33_015239</name>
</gene>
<dbReference type="InterPro" id="IPR001841">
    <property type="entry name" value="Znf_RING"/>
</dbReference>
<evidence type="ECO:0000256" key="14">
    <source>
        <dbReference type="ARBA" id="ARBA00023204"/>
    </source>
</evidence>
<dbReference type="PANTHER" id="PTHR16047:SF7">
    <property type="entry name" value="E3 UBIQUITIN-PROTEIN LIGASE RFWD3"/>
    <property type="match status" value="1"/>
</dbReference>
<comment type="pathway">
    <text evidence="4">Protein modification; protein ubiquitination.</text>
</comment>
<dbReference type="GO" id="GO:0016567">
    <property type="term" value="P:protein ubiquitination"/>
    <property type="evidence" value="ECO:0007669"/>
    <property type="project" value="InterPro"/>
</dbReference>
<keyword evidence="17" id="KW-0175">Coiled coil</keyword>
<evidence type="ECO:0000256" key="7">
    <source>
        <dbReference type="ARBA" id="ARBA00022574"/>
    </source>
</evidence>
<evidence type="ECO:0000256" key="13">
    <source>
        <dbReference type="ARBA" id="ARBA00022833"/>
    </source>
</evidence>
<dbReference type="EC" id="2.3.2.27" evidence="5"/>
<evidence type="ECO:0000256" key="1">
    <source>
        <dbReference type="ARBA" id="ARBA00000900"/>
    </source>
</evidence>
<keyword evidence="9" id="KW-0677">Repeat</keyword>
<feature type="coiled-coil region" evidence="17">
    <location>
        <begin position="98"/>
        <end position="142"/>
    </location>
</feature>
<dbReference type="EMBL" id="JAACXV010013877">
    <property type="protein sequence ID" value="KAF7271941.1"/>
    <property type="molecule type" value="Genomic_DNA"/>
</dbReference>
<dbReference type="SUPFAM" id="SSF50978">
    <property type="entry name" value="WD40 repeat-like"/>
    <property type="match status" value="1"/>
</dbReference>
<evidence type="ECO:0000256" key="15">
    <source>
        <dbReference type="ARBA" id="ARBA00023242"/>
    </source>
</evidence>
<keyword evidence="14" id="KW-0234">DNA repair</keyword>
<sequence length="497" mass="55794">MADDMDVEIQNNTNGPGTQESENEYSSDDRSEKDNKGSASPVYDDDDGTICPICLDAWTNSGAHRICCLKCGHLFGHQCLLRWLDSQTKKSCPTSVDNIELENMRQQLEEAVMQKNTALQSVAKYISRERVLQQEIDHLKKKIQDLTFGSRSADSRLILQSPLSRVRLYLEKNVEVCTKGGCRDCRSFDVSIKNDLILISSRSPTDLFGGFGLKKLSLTNYKPIKFIPLHKNSIKDMSLHPSDNKVLTVSTDKKFRVTDTQSTMTILTVSLDSVPWACGWNPRDDDELFIGSQNGSVCIYDIRNLHSPKNTFNFEGDFSPIVSLTGIKNDNGLDLLLVAKLNSVWAIENHPGGNYNRYLLPLDGPFLSLNYDRGSRQLLVSSRPNSQTPYARHTVCYLERKNDPETVTSNVVHTFKGGSTVKFLAKTSCFIPNNIVAGHHETKRSILLYSMNTGEEIGSCPTHDNSVFDIKGFNSPSGKFLAYLNEKKLEFFKFNQT</sequence>
<keyword evidence="12" id="KW-0833">Ubl conjugation pathway</keyword>
<dbReference type="GO" id="GO:0008270">
    <property type="term" value="F:zinc ion binding"/>
    <property type="evidence" value="ECO:0007669"/>
    <property type="project" value="UniProtKB-KW"/>
</dbReference>
<evidence type="ECO:0000256" key="16">
    <source>
        <dbReference type="PROSITE-ProRule" id="PRU00175"/>
    </source>
</evidence>
<evidence type="ECO:0000256" key="12">
    <source>
        <dbReference type="ARBA" id="ARBA00022786"/>
    </source>
</evidence>
<dbReference type="InterPro" id="IPR015943">
    <property type="entry name" value="WD40/YVTN_repeat-like_dom_sf"/>
</dbReference>
<feature type="compositionally biased region" description="Polar residues" evidence="18">
    <location>
        <begin position="9"/>
        <end position="20"/>
    </location>
</feature>
<keyword evidence="10" id="KW-0227">DNA damage</keyword>
<dbReference type="AlphaFoldDB" id="A0A834I3N9"/>
<keyword evidence="7" id="KW-0853">WD repeat</keyword>
<keyword evidence="8" id="KW-0808">Transferase</keyword>
<dbReference type="InterPro" id="IPR013083">
    <property type="entry name" value="Znf_RING/FYVE/PHD"/>
</dbReference>
<feature type="compositionally biased region" description="Basic and acidic residues" evidence="18">
    <location>
        <begin position="27"/>
        <end position="36"/>
    </location>
</feature>
<evidence type="ECO:0000256" key="9">
    <source>
        <dbReference type="ARBA" id="ARBA00022737"/>
    </source>
</evidence>
<dbReference type="InterPro" id="IPR001680">
    <property type="entry name" value="WD40_rpt"/>
</dbReference>
<organism evidence="20 21">
    <name type="scientific">Rhynchophorus ferrugineus</name>
    <name type="common">Red palm weevil</name>
    <name type="synonym">Curculio ferrugineus</name>
    <dbReference type="NCBI Taxonomy" id="354439"/>
    <lineage>
        <taxon>Eukaryota</taxon>
        <taxon>Metazoa</taxon>
        <taxon>Ecdysozoa</taxon>
        <taxon>Arthropoda</taxon>
        <taxon>Hexapoda</taxon>
        <taxon>Insecta</taxon>
        <taxon>Pterygota</taxon>
        <taxon>Neoptera</taxon>
        <taxon>Endopterygota</taxon>
        <taxon>Coleoptera</taxon>
        <taxon>Polyphaga</taxon>
        <taxon>Cucujiformia</taxon>
        <taxon>Curculionidae</taxon>
        <taxon>Dryophthorinae</taxon>
        <taxon>Rhynchophorus</taxon>
    </lineage>
</organism>
<feature type="domain" description="RING-type" evidence="19">
    <location>
        <begin position="51"/>
        <end position="93"/>
    </location>
</feature>
<dbReference type="InterPro" id="IPR036322">
    <property type="entry name" value="WD40_repeat_dom_sf"/>
</dbReference>
<keyword evidence="21" id="KW-1185">Reference proteome</keyword>
<keyword evidence="11 16" id="KW-0863">Zinc-finger</keyword>
<dbReference type="OrthoDB" id="5600418at2759"/>
<comment type="caution">
    <text evidence="20">The sequence shown here is derived from an EMBL/GenBank/DDBJ whole genome shotgun (WGS) entry which is preliminary data.</text>
</comment>
<evidence type="ECO:0000256" key="5">
    <source>
        <dbReference type="ARBA" id="ARBA00012483"/>
    </source>
</evidence>
<accession>A0A834I3N9</accession>
<dbReference type="InterPro" id="IPR037381">
    <property type="entry name" value="RFWD3"/>
</dbReference>
<evidence type="ECO:0000256" key="2">
    <source>
        <dbReference type="ARBA" id="ARBA00004322"/>
    </source>
</evidence>
<feature type="region of interest" description="Disordered" evidence="18">
    <location>
        <begin position="1"/>
        <end position="42"/>
    </location>
</feature>
<keyword evidence="13" id="KW-0862">Zinc</keyword>
<dbReference type="GO" id="GO:0036297">
    <property type="term" value="P:interstrand cross-link repair"/>
    <property type="evidence" value="ECO:0007669"/>
    <property type="project" value="InterPro"/>
</dbReference>
<dbReference type="InterPro" id="IPR056527">
    <property type="entry name" value="WD40_RFWD3"/>
</dbReference>
<evidence type="ECO:0000256" key="17">
    <source>
        <dbReference type="SAM" id="Coils"/>
    </source>
</evidence>
<dbReference type="GO" id="GO:0061630">
    <property type="term" value="F:ubiquitin protein ligase activity"/>
    <property type="evidence" value="ECO:0007669"/>
    <property type="project" value="UniProtKB-EC"/>
</dbReference>
<evidence type="ECO:0000313" key="21">
    <source>
        <dbReference type="Proteomes" id="UP000625711"/>
    </source>
</evidence>
<evidence type="ECO:0000256" key="6">
    <source>
        <dbReference type="ARBA" id="ARBA00022490"/>
    </source>
</evidence>
<evidence type="ECO:0000256" key="11">
    <source>
        <dbReference type="ARBA" id="ARBA00022771"/>
    </source>
</evidence>
<dbReference type="Pfam" id="PF13639">
    <property type="entry name" value="zf-RING_2"/>
    <property type="match status" value="1"/>
</dbReference>
<evidence type="ECO:0000256" key="4">
    <source>
        <dbReference type="ARBA" id="ARBA00004906"/>
    </source>
</evidence>
<keyword evidence="11 16" id="KW-0479">Metal-binding</keyword>
<proteinExistence type="predicted"/>
<keyword evidence="15" id="KW-0539">Nucleus</keyword>
<name>A0A834I3N9_RHYFE</name>